<feature type="compositionally biased region" description="Basic and acidic residues" evidence="2">
    <location>
        <begin position="1"/>
        <end position="18"/>
    </location>
</feature>
<keyword evidence="1" id="KW-0479">Metal-binding</keyword>
<reference evidence="4" key="1">
    <citation type="submission" date="2013-07" db="EMBL/GenBank/DDBJ databases">
        <title>Midgut Transcriptome Profiling of Anoplphora glabripennis, a Lignocellulose Degrading, Wood-Boring Cerambycid.</title>
        <authorList>
            <person name="Scully E.D."/>
            <person name="Hoover K."/>
            <person name="Carlson J.E."/>
            <person name="Tien M."/>
            <person name="Geib S.M."/>
        </authorList>
    </citation>
    <scope>NUCLEOTIDE SEQUENCE</scope>
</reference>
<dbReference type="GO" id="GO:0008270">
    <property type="term" value="F:zinc ion binding"/>
    <property type="evidence" value="ECO:0007669"/>
    <property type="project" value="UniProtKB-KW"/>
</dbReference>
<dbReference type="InterPro" id="IPR001878">
    <property type="entry name" value="Znf_CCHC"/>
</dbReference>
<accession>V5GY63</accession>
<protein>
    <recommendedName>
        <fullName evidence="3">CCHC-type domain-containing protein</fullName>
    </recommendedName>
</protein>
<evidence type="ECO:0000256" key="2">
    <source>
        <dbReference type="SAM" id="MobiDB-lite"/>
    </source>
</evidence>
<feature type="region of interest" description="Disordered" evidence="2">
    <location>
        <begin position="1"/>
        <end position="29"/>
    </location>
</feature>
<dbReference type="GO" id="GO:0003676">
    <property type="term" value="F:nucleic acid binding"/>
    <property type="evidence" value="ECO:0007669"/>
    <property type="project" value="InterPro"/>
</dbReference>
<evidence type="ECO:0000259" key="3">
    <source>
        <dbReference type="PROSITE" id="PS50158"/>
    </source>
</evidence>
<feature type="domain" description="CCHC-type" evidence="3">
    <location>
        <begin position="294"/>
        <end position="309"/>
    </location>
</feature>
<keyword evidence="1" id="KW-0862">Zinc</keyword>
<dbReference type="AlphaFoldDB" id="V5GY63"/>
<proteinExistence type="predicted"/>
<dbReference type="PROSITE" id="PS50158">
    <property type="entry name" value="ZF_CCHC"/>
    <property type="match status" value="1"/>
</dbReference>
<organism evidence="4">
    <name type="scientific">Anoplophora glabripennis</name>
    <name type="common">Asian longhorn beetle</name>
    <name type="synonym">Anoplophora nobilis</name>
    <dbReference type="NCBI Taxonomy" id="217634"/>
    <lineage>
        <taxon>Eukaryota</taxon>
        <taxon>Metazoa</taxon>
        <taxon>Ecdysozoa</taxon>
        <taxon>Arthropoda</taxon>
        <taxon>Hexapoda</taxon>
        <taxon>Insecta</taxon>
        <taxon>Pterygota</taxon>
        <taxon>Neoptera</taxon>
        <taxon>Endopterygota</taxon>
        <taxon>Coleoptera</taxon>
        <taxon>Polyphaga</taxon>
        <taxon>Cucujiformia</taxon>
        <taxon>Chrysomeloidea</taxon>
        <taxon>Cerambycidae</taxon>
        <taxon>Lamiinae</taxon>
        <taxon>Lamiini</taxon>
        <taxon>Anoplophora</taxon>
    </lineage>
</organism>
<dbReference type="SUPFAM" id="SSF57756">
    <property type="entry name" value="Retrovirus zinc finger-like domains"/>
    <property type="match status" value="1"/>
</dbReference>
<dbReference type="EMBL" id="GALX01001689">
    <property type="protein sequence ID" value="JAB66777.1"/>
    <property type="molecule type" value="Transcribed_RNA"/>
</dbReference>
<evidence type="ECO:0000313" key="4">
    <source>
        <dbReference type="EMBL" id="JAB66777.1"/>
    </source>
</evidence>
<dbReference type="InterPro" id="IPR036875">
    <property type="entry name" value="Znf_CCHC_sf"/>
</dbReference>
<sequence length="324" mass="36907">MADNKVPREPVDEQRDIVGSDSEEDERVLGPSEVKIQWQETLIQLVAGQQQQLAELMRQSKMATSAEPTVRPALAGESSNNAVRNAHVTEFVPVSNSSFRISSFDPDKSAYPIKEWLDDCTKLKVELNVSDMLMIAKAGDALRHRGYRYYCDWRPISRTWTNFCEDLIIAFPDTETPGARAYAATTLRSTDCESLCDYGNQKLRLINRFCDTLPWHTVLSMVEYGLSHNEASVAIRIQKPNNEREVLKLFGEFDARRTKRNDVAGPSGARRLERHVRGVDQVSRKRPFKEFTGRCFKCGRQGHHQNKCKTLRKEDLPQSSSKDP</sequence>
<keyword evidence="1" id="KW-0863">Zinc-finger</keyword>
<evidence type="ECO:0000256" key="1">
    <source>
        <dbReference type="PROSITE-ProRule" id="PRU00047"/>
    </source>
</evidence>
<name>V5GY63_ANOGL</name>
<feature type="non-terminal residue" evidence="4">
    <location>
        <position position="324"/>
    </location>
</feature>